<evidence type="ECO:0000256" key="8">
    <source>
        <dbReference type="ARBA" id="ARBA00023012"/>
    </source>
</evidence>
<keyword evidence="8" id="KW-0902">Two-component regulatory system</keyword>
<dbReference type="PANTHER" id="PTHR43065">
    <property type="entry name" value="SENSOR HISTIDINE KINASE"/>
    <property type="match status" value="1"/>
</dbReference>
<dbReference type="SUPFAM" id="SSF55874">
    <property type="entry name" value="ATPase domain of HSP90 chaperone/DNA topoisomerase II/histidine kinase"/>
    <property type="match status" value="1"/>
</dbReference>
<dbReference type="EMBL" id="JBHLVZ010000002">
    <property type="protein sequence ID" value="MFC0384683.1"/>
    <property type="molecule type" value="Genomic_DNA"/>
</dbReference>
<dbReference type="InterPro" id="IPR005467">
    <property type="entry name" value="His_kinase_dom"/>
</dbReference>
<evidence type="ECO:0000256" key="9">
    <source>
        <dbReference type="SAM" id="MobiDB-lite"/>
    </source>
</evidence>
<dbReference type="InterPro" id="IPR035965">
    <property type="entry name" value="PAS-like_dom_sf"/>
</dbReference>
<evidence type="ECO:0000259" key="11">
    <source>
        <dbReference type="PROSITE" id="PS50109"/>
    </source>
</evidence>
<dbReference type="PANTHER" id="PTHR43065:SF10">
    <property type="entry name" value="PEROXIDE STRESS-ACTIVATED HISTIDINE KINASE MAK3"/>
    <property type="match status" value="1"/>
</dbReference>
<dbReference type="Proteomes" id="UP001589789">
    <property type="component" value="Unassembled WGS sequence"/>
</dbReference>
<sequence length="482" mass="51455">MKQVFSLWPASTAASPDPAMGGMPRWANPTRTGQGRFPPLRSAQPALLLLLPLLAGAAPRAGLAGWIAAVALLGIAAALALRLGREMKESAQGQDALFERAGISLWREDWSMVGKAILSLRQAGVDDVLAYYVARPDLARKLREEVVIRDVNAFTVEMMGVAGKEALVGSLARILPNTDQTFDQWLLAISNGERFYRSEAHITRPDGSVLDVLFTAELPDSMEGFRDIIVTAIDVSGYKAAQARLAQMETEIARASRITTVGTLTASIAHEVNSPLAAVLSHAEAARRWLDRPEPNLGEARSAMASAVRDGLRARDVVSRIRRFLGNAPRRSEAVDLAATARDAILLIERELRAAGISVHLDAEAGLPAVLADPVQIGQVLVNLMLNGAQAMAPVQGPRDLTVRIRGAGGEVVTEVEDHGPGLDPAQLPRLFEPFYSTRAGGMGMGLAICRTCVEAHGGRLWATSEPGAGATFRFALPARAA</sequence>
<feature type="domain" description="Histidine kinase" evidence="11">
    <location>
        <begin position="267"/>
        <end position="481"/>
    </location>
</feature>
<keyword evidence="5" id="KW-0547">Nucleotide-binding</keyword>
<evidence type="ECO:0000256" key="5">
    <source>
        <dbReference type="ARBA" id="ARBA00022741"/>
    </source>
</evidence>
<protein>
    <recommendedName>
        <fullName evidence="2">histidine kinase</fullName>
        <ecNumber evidence="2">2.7.13.3</ecNumber>
    </recommendedName>
</protein>
<proteinExistence type="predicted"/>
<gene>
    <name evidence="13" type="ORF">ACFFIC_03850</name>
</gene>
<dbReference type="SMART" id="SM00387">
    <property type="entry name" value="HATPase_c"/>
    <property type="match status" value="1"/>
</dbReference>
<comment type="caution">
    <text evidence="13">The sequence shown here is derived from an EMBL/GenBank/DDBJ whole genome shotgun (WGS) entry which is preliminary data.</text>
</comment>
<dbReference type="CDD" id="cd00082">
    <property type="entry name" value="HisKA"/>
    <property type="match status" value="1"/>
</dbReference>
<dbReference type="SMART" id="SM00388">
    <property type="entry name" value="HisKA"/>
    <property type="match status" value="1"/>
</dbReference>
<dbReference type="RefSeq" id="WP_377048755.1">
    <property type="nucleotide sequence ID" value="NZ_JBHLVZ010000002.1"/>
</dbReference>
<reference evidence="13 14" key="1">
    <citation type="submission" date="2024-09" db="EMBL/GenBank/DDBJ databases">
        <authorList>
            <person name="Sun Q."/>
            <person name="Mori K."/>
        </authorList>
    </citation>
    <scope>NUCLEOTIDE SEQUENCE [LARGE SCALE GENOMIC DNA]</scope>
    <source>
        <strain evidence="13 14">CCM 7468</strain>
    </source>
</reference>
<keyword evidence="10" id="KW-0472">Membrane</keyword>
<feature type="transmembrane region" description="Helical" evidence="10">
    <location>
        <begin position="63"/>
        <end position="81"/>
    </location>
</feature>
<evidence type="ECO:0000256" key="7">
    <source>
        <dbReference type="ARBA" id="ARBA00022840"/>
    </source>
</evidence>
<evidence type="ECO:0000259" key="12">
    <source>
        <dbReference type="PROSITE" id="PS50113"/>
    </source>
</evidence>
<keyword evidence="7" id="KW-0067">ATP-binding</keyword>
<dbReference type="InterPro" id="IPR004358">
    <property type="entry name" value="Sig_transdc_His_kin-like_C"/>
</dbReference>
<keyword evidence="10" id="KW-0812">Transmembrane</keyword>
<dbReference type="GO" id="GO:0016301">
    <property type="term" value="F:kinase activity"/>
    <property type="evidence" value="ECO:0007669"/>
    <property type="project" value="UniProtKB-KW"/>
</dbReference>
<name>A0ABV6IM56_9PROT</name>
<evidence type="ECO:0000256" key="2">
    <source>
        <dbReference type="ARBA" id="ARBA00012438"/>
    </source>
</evidence>
<evidence type="ECO:0000313" key="13">
    <source>
        <dbReference type="EMBL" id="MFC0384683.1"/>
    </source>
</evidence>
<dbReference type="PRINTS" id="PR00344">
    <property type="entry name" value="BCTRLSENSOR"/>
</dbReference>
<organism evidence="13 14">
    <name type="scientific">Muricoccus vinaceus</name>
    <dbReference type="NCBI Taxonomy" id="424704"/>
    <lineage>
        <taxon>Bacteria</taxon>
        <taxon>Pseudomonadati</taxon>
        <taxon>Pseudomonadota</taxon>
        <taxon>Alphaproteobacteria</taxon>
        <taxon>Acetobacterales</taxon>
        <taxon>Roseomonadaceae</taxon>
        <taxon>Muricoccus</taxon>
    </lineage>
</organism>
<accession>A0ABV6IM56</accession>
<dbReference type="InterPro" id="IPR036097">
    <property type="entry name" value="HisK_dim/P_sf"/>
</dbReference>
<keyword evidence="6 13" id="KW-0418">Kinase</keyword>
<evidence type="ECO:0000256" key="6">
    <source>
        <dbReference type="ARBA" id="ARBA00022777"/>
    </source>
</evidence>
<dbReference type="InterPro" id="IPR036890">
    <property type="entry name" value="HATPase_C_sf"/>
</dbReference>
<dbReference type="InterPro" id="IPR003594">
    <property type="entry name" value="HATPase_dom"/>
</dbReference>
<evidence type="ECO:0000256" key="1">
    <source>
        <dbReference type="ARBA" id="ARBA00000085"/>
    </source>
</evidence>
<dbReference type="SUPFAM" id="SSF55785">
    <property type="entry name" value="PYP-like sensor domain (PAS domain)"/>
    <property type="match status" value="1"/>
</dbReference>
<dbReference type="Gene3D" id="3.30.450.20">
    <property type="entry name" value="PAS domain"/>
    <property type="match status" value="1"/>
</dbReference>
<keyword evidence="4" id="KW-0808">Transferase</keyword>
<dbReference type="Gene3D" id="3.30.565.10">
    <property type="entry name" value="Histidine kinase-like ATPase, C-terminal domain"/>
    <property type="match status" value="1"/>
</dbReference>
<dbReference type="EC" id="2.7.13.3" evidence="2"/>
<keyword evidence="14" id="KW-1185">Reference proteome</keyword>
<evidence type="ECO:0000313" key="14">
    <source>
        <dbReference type="Proteomes" id="UP001589789"/>
    </source>
</evidence>
<dbReference type="Pfam" id="PF02518">
    <property type="entry name" value="HATPase_c"/>
    <property type="match status" value="1"/>
</dbReference>
<evidence type="ECO:0000256" key="4">
    <source>
        <dbReference type="ARBA" id="ARBA00022679"/>
    </source>
</evidence>
<feature type="region of interest" description="Disordered" evidence="9">
    <location>
        <begin position="1"/>
        <end position="22"/>
    </location>
</feature>
<dbReference type="PROSITE" id="PS50113">
    <property type="entry name" value="PAC"/>
    <property type="match status" value="1"/>
</dbReference>
<evidence type="ECO:0000256" key="3">
    <source>
        <dbReference type="ARBA" id="ARBA00022553"/>
    </source>
</evidence>
<keyword evidence="3" id="KW-0597">Phosphoprotein</keyword>
<keyword evidence="10" id="KW-1133">Transmembrane helix</keyword>
<dbReference type="Gene3D" id="1.10.287.130">
    <property type="match status" value="1"/>
</dbReference>
<feature type="domain" description="PAC" evidence="12">
    <location>
        <begin position="196"/>
        <end position="247"/>
    </location>
</feature>
<comment type="catalytic activity">
    <reaction evidence="1">
        <text>ATP + protein L-histidine = ADP + protein N-phospho-L-histidine.</text>
        <dbReference type="EC" id="2.7.13.3"/>
    </reaction>
</comment>
<evidence type="ECO:0000256" key="10">
    <source>
        <dbReference type="SAM" id="Phobius"/>
    </source>
</evidence>
<dbReference type="InterPro" id="IPR003661">
    <property type="entry name" value="HisK_dim/P_dom"/>
</dbReference>
<dbReference type="InterPro" id="IPR000700">
    <property type="entry name" value="PAS-assoc_C"/>
</dbReference>
<dbReference type="SUPFAM" id="SSF47384">
    <property type="entry name" value="Homodimeric domain of signal transducing histidine kinase"/>
    <property type="match status" value="1"/>
</dbReference>
<dbReference type="PROSITE" id="PS50109">
    <property type="entry name" value="HIS_KIN"/>
    <property type="match status" value="1"/>
</dbReference>